<proteinExistence type="predicted"/>
<reference evidence="2 3" key="1">
    <citation type="submission" date="2010-10" db="EMBL/GenBank/DDBJ databases">
        <authorList>
            <person name="Durkin A.S."/>
            <person name="Madupu R."/>
            <person name="Torralba M."/>
            <person name="Gillis M."/>
            <person name="Methe B."/>
            <person name="Sutton G."/>
            <person name="Nelson K.E."/>
        </authorList>
    </citation>
    <scope>NUCLEOTIDE SEQUENCE [LARGE SCALE GENOMIC DNA]</scope>
    <source>
        <strain evidence="2 3">F0405</strain>
    </source>
</reference>
<keyword evidence="1" id="KW-0472">Membrane</keyword>
<evidence type="ECO:0000256" key="1">
    <source>
        <dbReference type="SAM" id="Phobius"/>
    </source>
</evidence>
<name>E3CEV8_STRPA</name>
<dbReference type="EMBL" id="AEKM01000012">
    <property type="protein sequence ID" value="EFQ54716.1"/>
    <property type="molecule type" value="Genomic_DNA"/>
</dbReference>
<feature type="transmembrane region" description="Helical" evidence="1">
    <location>
        <begin position="12"/>
        <end position="35"/>
    </location>
</feature>
<feature type="transmembrane region" description="Helical" evidence="1">
    <location>
        <begin position="75"/>
        <end position="94"/>
    </location>
</feature>
<comment type="caution">
    <text evidence="2">The sequence shown here is derived from an EMBL/GenBank/DDBJ whole genome shotgun (WGS) entry which is preliminary data.</text>
</comment>
<organism evidence="2 3">
    <name type="scientific">Streptococcus parasanguinis F0405</name>
    <dbReference type="NCBI Taxonomy" id="905067"/>
    <lineage>
        <taxon>Bacteria</taxon>
        <taxon>Bacillati</taxon>
        <taxon>Bacillota</taxon>
        <taxon>Bacilli</taxon>
        <taxon>Lactobacillales</taxon>
        <taxon>Streptococcaceae</taxon>
        <taxon>Streptococcus</taxon>
    </lineage>
</organism>
<gene>
    <name evidence="2" type="ORF">HMPREF9626_1675</name>
</gene>
<dbReference type="AlphaFoldDB" id="E3CEV8"/>
<keyword evidence="1" id="KW-0812">Transmembrane</keyword>
<evidence type="ECO:0008006" key="4">
    <source>
        <dbReference type="Google" id="ProtNLM"/>
    </source>
</evidence>
<protein>
    <recommendedName>
        <fullName evidence="4">DUF624 domain-containing protein</fullName>
    </recommendedName>
</protein>
<evidence type="ECO:0000313" key="2">
    <source>
        <dbReference type="EMBL" id="EFQ54716.1"/>
    </source>
</evidence>
<accession>E3CEV8</accession>
<feature type="transmembrane region" description="Helical" evidence="1">
    <location>
        <begin position="101"/>
        <end position="121"/>
    </location>
</feature>
<sequence>MGKIIEFIFTRVYVAMLVTGIFWVLTICGGVLLGVGPAGTTVMSLYAENGMSYKDYHWSRAWELFKENLRPANQVFYTFFAIEGVLLYGMYLMIQIPHLNFFQILVLLFNLVFLLVAPLAYAVYLKLQVHFDLSYANSIKLSLIGMLLDIRPVLKLILGTALLGVISYYMPALLFFVLIGVWHFFVNDIFDPVYQNIHEKLVS</sequence>
<keyword evidence="1" id="KW-1133">Transmembrane helix</keyword>
<feature type="transmembrane region" description="Helical" evidence="1">
    <location>
        <begin position="162"/>
        <end position="185"/>
    </location>
</feature>
<dbReference type="Pfam" id="PF04854">
    <property type="entry name" value="DUF624"/>
    <property type="match status" value="1"/>
</dbReference>
<dbReference type="InterPro" id="IPR006938">
    <property type="entry name" value="DUF624"/>
</dbReference>
<evidence type="ECO:0000313" key="3">
    <source>
        <dbReference type="Proteomes" id="UP000003812"/>
    </source>
</evidence>
<dbReference type="Proteomes" id="UP000003812">
    <property type="component" value="Unassembled WGS sequence"/>
</dbReference>